<dbReference type="EMBL" id="JBEDNQ010000005">
    <property type="protein sequence ID" value="MEQ3551748.1"/>
    <property type="molecule type" value="Genomic_DNA"/>
</dbReference>
<dbReference type="SUPFAM" id="SSF53850">
    <property type="entry name" value="Periplasmic binding protein-like II"/>
    <property type="match status" value="1"/>
</dbReference>
<feature type="domain" description="HTH lysR-type" evidence="5">
    <location>
        <begin position="1"/>
        <end position="60"/>
    </location>
</feature>
<dbReference type="PANTHER" id="PTHR30419:SF8">
    <property type="entry name" value="NITROGEN ASSIMILATION TRANSCRIPTIONAL ACTIVATOR-RELATED"/>
    <property type="match status" value="1"/>
</dbReference>
<sequence length="329" mass="34165">MDLEIRQLRAVVAVADAASFSDAAAALGLAQSSLSRTVQAVERRVGVALFRRTTRSVQTTTEGAEVVALARHVLAEHGAAMAHLTGYLAGVRGHVTIAALPSLAAGLLPPALAAYRENHRGVTVTVHDGLSTEVLDRVRDGTADLGLTVLTGPPAGLHVTRLVRDTFHLVTRDDDPLAARGSVAWADLRDRAFVAFDPSSSIRAHTDRVLAEQGIGLGPVTGARNILAVGGLVAAGLGVSAVPGLVLPLLGFANLARVPLRDPEVRRDVCMIHNPRRPFSPAASALLRLLHTLGAGGVALPPGVERTARVEWAAGTERAAGVARAADPS</sequence>
<dbReference type="CDD" id="cd08440">
    <property type="entry name" value="PBP2_LTTR_like_4"/>
    <property type="match status" value="1"/>
</dbReference>
<evidence type="ECO:0000313" key="7">
    <source>
        <dbReference type="Proteomes" id="UP001494902"/>
    </source>
</evidence>
<dbReference type="PANTHER" id="PTHR30419">
    <property type="entry name" value="HTH-TYPE TRANSCRIPTIONAL REGULATOR YBHD"/>
    <property type="match status" value="1"/>
</dbReference>
<dbReference type="InterPro" id="IPR036388">
    <property type="entry name" value="WH-like_DNA-bd_sf"/>
</dbReference>
<organism evidence="6 7">
    <name type="scientific">Pseudonocardia nematodicida</name>
    <dbReference type="NCBI Taxonomy" id="1206997"/>
    <lineage>
        <taxon>Bacteria</taxon>
        <taxon>Bacillati</taxon>
        <taxon>Actinomycetota</taxon>
        <taxon>Actinomycetes</taxon>
        <taxon>Pseudonocardiales</taxon>
        <taxon>Pseudonocardiaceae</taxon>
        <taxon>Pseudonocardia</taxon>
    </lineage>
</organism>
<evidence type="ECO:0000256" key="4">
    <source>
        <dbReference type="ARBA" id="ARBA00023163"/>
    </source>
</evidence>
<accession>A0ABV1KEH2</accession>
<dbReference type="InterPro" id="IPR036390">
    <property type="entry name" value="WH_DNA-bd_sf"/>
</dbReference>
<keyword evidence="3" id="KW-0238">DNA-binding</keyword>
<dbReference type="PRINTS" id="PR00039">
    <property type="entry name" value="HTHLYSR"/>
</dbReference>
<proteinExistence type="inferred from homology"/>
<evidence type="ECO:0000259" key="5">
    <source>
        <dbReference type="PROSITE" id="PS50931"/>
    </source>
</evidence>
<dbReference type="Gene3D" id="1.10.10.10">
    <property type="entry name" value="Winged helix-like DNA-binding domain superfamily/Winged helix DNA-binding domain"/>
    <property type="match status" value="1"/>
</dbReference>
<evidence type="ECO:0000256" key="3">
    <source>
        <dbReference type="ARBA" id="ARBA00023125"/>
    </source>
</evidence>
<reference evidence="6 7" key="1">
    <citation type="submission" date="2024-03" db="EMBL/GenBank/DDBJ databases">
        <title>Draft genome sequence of Pseudonocardia nematodicida JCM 31783.</title>
        <authorList>
            <person name="Butdee W."/>
            <person name="Duangmal K."/>
        </authorList>
    </citation>
    <scope>NUCLEOTIDE SEQUENCE [LARGE SCALE GENOMIC DNA]</scope>
    <source>
        <strain evidence="6 7">JCM 31783</strain>
    </source>
</reference>
<evidence type="ECO:0000256" key="1">
    <source>
        <dbReference type="ARBA" id="ARBA00009437"/>
    </source>
</evidence>
<dbReference type="Gene3D" id="3.40.190.290">
    <property type="match status" value="1"/>
</dbReference>
<dbReference type="Proteomes" id="UP001494902">
    <property type="component" value="Unassembled WGS sequence"/>
</dbReference>
<keyword evidence="2" id="KW-0805">Transcription regulation</keyword>
<dbReference type="InterPro" id="IPR005119">
    <property type="entry name" value="LysR_subst-bd"/>
</dbReference>
<name>A0ABV1KEH2_9PSEU</name>
<dbReference type="SUPFAM" id="SSF46785">
    <property type="entry name" value="Winged helix' DNA-binding domain"/>
    <property type="match status" value="1"/>
</dbReference>
<dbReference type="InterPro" id="IPR050950">
    <property type="entry name" value="HTH-type_LysR_regulators"/>
</dbReference>
<comment type="caution">
    <text evidence="6">The sequence shown here is derived from an EMBL/GenBank/DDBJ whole genome shotgun (WGS) entry which is preliminary data.</text>
</comment>
<protein>
    <submittedName>
        <fullName evidence="6">LysR substrate-binding domain-containing protein</fullName>
    </submittedName>
</protein>
<dbReference type="Pfam" id="PF00126">
    <property type="entry name" value="HTH_1"/>
    <property type="match status" value="1"/>
</dbReference>
<dbReference type="PROSITE" id="PS50931">
    <property type="entry name" value="HTH_LYSR"/>
    <property type="match status" value="1"/>
</dbReference>
<gene>
    <name evidence="6" type="ORF">WIS52_14840</name>
</gene>
<keyword evidence="4" id="KW-0804">Transcription</keyword>
<comment type="similarity">
    <text evidence="1">Belongs to the LysR transcriptional regulatory family.</text>
</comment>
<keyword evidence="7" id="KW-1185">Reference proteome</keyword>
<evidence type="ECO:0000256" key="2">
    <source>
        <dbReference type="ARBA" id="ARBA00023015"/>
    </source>
</evidence>
<evidence type="ECO:0000313" key="6">
    <source>
        <dbReference type="EMBL" id="MEQ3551748.1"/>
    </source>
</evidence>
<dbReference type="Pfam" id="PF03466">
    <property type="entry name" value="LysR_substrate"/>
    <property type="match status" value="1"/>
</dbReference>
<dbReference type="InterPro" id="IPR000847">
    <property type="entry name" value="LysR_HTH_N"/>
</dbReference>